<dbReference type="EMBL" id="LGUF01000007">
    <property type="protein sequence ID" value="KON89737.1"/>
    <property type="molecule type" value="Genomic_DNA"/>
</dbReference>
<feature type="binding site" evidence="4">
    <location>
        <position position="285"/>
    </location>
    <ligand>
        <name>allantoate</name>
        <dbReference type="ChEBI" id="CHEBI:17536"/>
    </ligand>
</feature>
<name>A0A0M0GJR1_SPOGL</name>
<dbReference type="NCBIfam" id="NF006771">
    <property type="entry name" value="PRK09290.1-5"/>
    <property type="match status" value="1"/>
</dbReference>
<dbReference type="STRING" id="1459.AF332_24950"/>
<keyword evidence="3" id="KW-0862">Zinc</keyword>
<feature type="binding site" evidence="3">
    <location>
        <position position="91"/>
    </location>
    <ligand>
        <name>Zn(2+)</name>
        <dbReference type="ChEBI" id="CHEBI:29105"/>
        <label>1</label>
    </ligand>
</feature>
<dbReference type="Pfam" id="PF07687">
    <property type="entry name" value="M20_dimer"/>
    <property type="match status" value="1"/>
</dbReference>
<evidence type="ECO:0000259" key="5">
    <source>
        <dbReference type="Pfam" id="PF07687"/>
    </source>
</evidence>
<evidence type="ECO:0000313" key="7">
    <source>
        <dbReference type="Proteomes" id="UP000037109"/>
    </source>
</evidence>
<dbReference type="InterPro" id="IPR036264">
    <property type="entry name" value="Bact_exopeptidase_dim_dom"/>
</dbReference>
<organism evidence="6 7">
    <name type="scientific">Sporosarcina globispora</name>
    <name type="common">Bacillus globisporus</name>
    <dbReference type="NCBI Taxonomy" id="1459"/>
    <lineage>
        <taxon>Bacteria</taxon>
        <taxon>Bacillati</taxon>
        <taxon>Bacillota</taxon>
        <taxon>Bacilli</taxon>
        <taxon>Bacillales</taxon>
        <taxon>Caryophanaceae</taxon>
        <taxon>Sporosarcina</taxon>
    </lineage>
</organism>
<evidence type="ECO:0000256" key="4">
    <source>
        <dbReference type="PIRSR" id="PIRSR001235-2"/>
    </source>
</evidence>
<dbReference type="PIRSF" id="PIRSF001235">
    <property type="entry name" value="Amidase_carbamoylase"/>
    <property type="match status" value="1"/>
</dbReference>
<keyword evidence="3" id="KW-0479">Metal-binding</keyword>
<feature type="binding site" evidence="3">
    <location>
        <position position="200"/>
    </location>
    <ligand>
        <name>Zn(2+)</name>
        <dbReference type="ChEBI" id="CHEBI:29105"/>
        <label>1</label>
    </ligand>
</feature>
<dbReference type="GO" id="GO:0046872">
    <property type="term" value="F:metal ion binding"/>
    <property type="evidence" value="ECO:0007669"/>
    <property type="project" value="UniProtKB-KW"/>
</dbReference>
<dbReference type="Gene3D" id="3.30.70.360">
    <property type="match status" value="1"/>
</dbReference>
<keyword evidence="2 6" id="KW-0378">Hydrolase</keyword>
<sequence>MTDLINLQGKLDFENLTKNIVKRLEWLGSFAKDPEGGITRLLYSQQWTDTQQALKCWMETEGLDVKFDEVGNLSGILKGVNQTETVLTGSHIDTVKNGGLYDGQYGIVAGILALIYLKEHYGTPKCNLEVVSLAEEEGSRFPYCFWGSKNIAGSAYKKDVENLADSNGVIFSEAMSEAGFNFRNETKSPRKDLKVFVEVHVEQGNVLETEKKSVGIVKGIVGQRRFTIEVNGEANHAGTTPMGYRKDAVYAASHMIYETLNMAKQYGDPLVATAGRIDISPNIANVVPGKAAFTLDLRHNDKNTISHFTERFTEKIKDISREHGVETTIEKWLDTDPVPMDPQVTGLIEKKCKEKKVSYKVMHSGAGHDAQIFAPFIPTAMLFVPSEKGISHSPAEYTAPEDLAEGVKALIGTLYELAYK</sequence>
<feature type="binding site" evidence="3">
    <location>
        <position position="102"/>
    </location>
    <ligand>
        <name>Zn(2+)</name>
        <dbReference type="ChEBI" id="CHEBI:29105"/>
        <label>2</label>
    </ligand>
</feature>
<evidence type="ECO:0000256" key="3">
    <source>
        <dbReference type="PIRSR" id="PIRSR001235-1"/>
    </source>
</evidence>
<dbReference type="PANTHER" id="PTHR32494">
    <property type="entry name" value="ALLANTOATE DEIMINASE-RELATED"/>
    <property type="match status" value="1"/>
</dbReference>
<reference evidence="7" key="1">
    <citation type="submission" date="2015-07" db="EMBL/GenBank/DDBJ databases">
        <title>Fjat-10036 dsm4.</title>
        <authorList>
            <person name="Liu B."/>
            <person name="Wang J."/>
            <person name="Zhu Y."/>
            <person name="Liu G."/>
            <person name="Chen Q."/>
            <person name="Chen Z."/>
            <person name="Lan J."/>
            <person name="Che J."/>
            <person name="Ge C."/>
            <person name="Shi H."/>
            <person name="Pan Z."/>
            <person name="Liu X."/>
        </authorList>
    </citation>
    <scope>NUCLEOTIDE SEQUENCE [LARGE SCALE GENOMIC DNA]</scope>
    <source>
        <strain evidence="7">DSM 4</strain>
    </source>
</reference>
<proteinExistence type="inferred from homology"/>
<dbReference type="NCBIfam" id="TIGR01879">
    <property type="entry name" value="hydantase"/>
    <property type="match status" value="1"/>
</dbReference>
<protein>
    <submittedName>
        <fullName evidence="6">Allantoate amidohydrolase</fullName>
    </submittedName>
</protein>
<keyword evidence="7" id="KW-1185">Reference proteome</keyword>
<feature type="binding site" evidence="3">
    <location>
        <position position="137"/>
    </location>
    <ligand>
        <name>Zn(2+)</name>
        <dbReference type="ChEBI" id="CHEBI:29105"/>
        <label>2</label>
    </ligand>
</feature>
<feature type="domain" description="Peptidase M20 dimerisation" evidence="5">
    <location>
        <begin position="222"/>
        <end position="322"/>
    </location>
</feature>
<dbReference type="Gene3D" id="3.40.630.10">
    <property type="entry name" value="Zn peptidases"/>
    <property type="match status" value="1"/>
</dbReference>
<dbReference type="PATRIC" id="fig|1459.3.peg.5478"/>
<dbReference type="InterPro" id="IPR011650">
    <property type="entry name" value="Peptidase_M20_dimer"/>
</dbReference>
<evidence type="ECO:0000313" key="6">
    <source>
        <dbReference type="EMBL" id="KON89737.1"/>
    </source>
</evidence>
<accession>A0A0M0GJR1</accession>
<dbReference type="OrthoDB" id="9808195at2"/>
<dbReference type="Pfam" id="PF01546">
    <property type="entry name" value="Peptidase_M20"/>
    <property type="match status" value="1"/>
</dbReference>
<dbReference type="RefSeq" id="WP_053437101.1">
    <property type="nucleotide sequence ID" value="NZ_LGUF01000007.1"/>
</dbReference>
<comment type="caution">
    <text evidence="6">The sequence shown here is derived from an EMBL/GenBank/DDBJ whole genome shotgun (WGS) entry which is preliminary data.</text>
</comment>
<feature type="binding site" evidence="4">
    <location>
        <position position="225"/>
    </location>
    <ligand>
        <name>allantoate</name>
        <dbReference type="ChEBI" id="CHEBI:17536"/>
    </ligand>
</feature>
<dbReference type="InterPro" id="IPR002933">
    <property type="entry name" value="Peptidase_M20"/>
</dbReference>
<dbReference type="InterPro" id="IPR010158">
    <property type="entry name" value="Amidase_Cbmase"/>
</dbReference>
<feature type="binding site" evidence="3">
    <location>
        <position position="392"/>
    </location>
    <ligand>
        <name>Zn(2+)</name>
        <dbReference type="ChEBI" id="CHEBI:29105"/>
        <label>2</label>
    </ligand>
</feature>
<dbReference type="CDD" id="cd03884">
    <property type="entry name" value="M20_bAS"/>
    <property type="match status" value="1"/>
</dbReference>
<dbReference type="PANTHER" id="PTHR32494:SF5">
    <property type="entry name" value="ALLANTOATE AMIDOHYDROLASE"/>
    <property type="match status" value="1"/>
</dbReference>
<dbReference type="SUPFAM" id="SSF53187">
    <property type="entry name" value="Zn-dependent exopeptidases"/>
    <property type="match status" value="1"/>
</dbReference>
<gene>
    <name evidence="6" type="ORF">AF332_24950</name>
</gene>
<evidence type="ECO:0000256" key="1">
    <source>
        <dbReference type="ARBA" id="ARBA00006153"/>
    </source>
</evidence>
<dbReference type="SUPFAM" id="SSF55031">
    <property type="entry name" value="Bacterial exopeptidase dimerisation domain"/>
    <property type="match status" value="1"/>
</dbReference>
<comment type="similarity">
    <text evidence="1">Belongs to the peptidase M20 family.</text>
</comment>
<feature type="binding site" evidence="3">
    <location>
        <position position="102"/>
    </location>
    <ligand>
        <name>Zn(2+)</name>
        <dbReference type="ChEBI" id="CHEBI:29105"/>
        <label>1</label>
    </ligand>
</feature>
<dbReference type="Proteomes" id="UP000037109">
    <property type="component" value="Unassembled WGS sequence"/>
</dbReference>
<feature type="binding site" evidence="4">
    <location>
        <position position="298"/>
    </location>
    <ligand>
        <name>allantoate</name>
        <dbReference type="ChEBI" id="CHEBI:17536"/>
    </ligand>
</feature>
<dbReference type="AlphaFoldDB" id="A0A0M0GJR1"/>
<evidence type="ECO:0000256" key="2">
    <source>
        <dbReference type="ARBA" id="ARBA00022801"/>
    </source>
</evidence>
<dbReference type="NCBIfam" id="NF006768">
    <property type="entry name" value="PRK09290.1-1"/>
    <property type="match status" value="1"/>
</dbReference>
<dbReference type="GO" id="GO:0016813">
    <property type="term" value="F:hydrolase activity, acting on carbon-nitrogen (but not peptide) bonds, in linear amidines"/>
    <property type="evidence" value="ECO:0007669"/>
    <property type="project" value="InterPro"/>
</dbReference>
<comment type="cofactor">
    <cofactor evidence="3">
        <name>Zn(2+)</name>
        <dbReference type="ChEBI" id="CHEBI:29105"/>
    </cofactor>
    <text evidence="3">Binds 2 Zn(2+) ions per subunit.</text>
</comment>